<feature type="region of interest" description="Disordered" evidence="1">
    <location>
        <begin position="123"/>
        <end position="176"/>
    </location>
</feature>
<dbReference type="RefSeq" id="XP_048318413.2">
    <property type="nucleotide sequence ID" value="XM_048462456.2"/>
</dbReference>
<protein>
    <submittedName>
        <fullName evidence="3">Uncharacterized protein LOC107429326 isoform X1</fullName>
    </submittedName>
</protein>
<accession>A0ABM3I115</accession>
<dbReference type="Proteomes" id="UP001652623">
    <property type="component" value="Chromosome 12"/>
</dbReference>
<organism evidence="2 3">
    <name type="scientific">Ziziphus jujuba</name>
    <name type="common">Chinese jujube</name>
    <name type="synonym">Ziziphus sativa</name>
    <dbReference type="NCBI Taxonomy" id="326968"/>
    <lineage>
        <taxon>Eukaryota</taxon>
        <taxon>Viridiplantae</taxon>
        <taxon>Streptophyta</taxon>
        <taxon>Embryophyta</taxon>
        <taxon>Tracheophyta</taxon>
        <taxon>Spermatophyta</taxon>
        <taxon>Magnoliopsida</taxon>
        <taxon>eudicotyledons</taxon>
        <taxon>Gunneridae</taxon>
        <taxon>Pentapetalae</taxon>
        <taxon>rosids</taxon>
        <taxon>fabids</taxon>
        <taxon>Rosales</taxon>
        <taxon>Rhamnaceae</taxon>
        <taxon>Paliureae</taxon>
        <taxon>Ziziphus</taxon>
    </lineage>
</organism>
<proteinExistence type="predicted"/>
<evidence type="ECO:0000256" key="1">
    <source>
        <dbReference type="SAM" id="MobiDB-lite"/>
    </source>
</evidence>
<sequence>MTFVCLKLVGSPLTPVIGENTLPRIISIKRARPLQMMQAENAFHFESSMSLKGIIRTDLIWPQVVNEGHKLQAIETVFSRRDTMISLTAGTLSGIAFFTAQPANGRVVKPETRRKIFEKLEKLREEAGVSKPKTGSGKNSSPAAESSGKATKLQSSSPSLNSMGSLVRPLGEATLP</sequence>
<evidence type="ECO:0000313" key="2">
    <source>
        <dbReference type="Proteomes" id="UP001652623"/>
    </source>
</evidence>
<reference evidence="3" key="1">
    <citation type="submission" date="2025-08" db="UniProtKB">
        <authorList>
            <consortium name="RefSeq"/>
        </authorList>
    </citation>
    <scope>IDENTIFICATION</scope>
    <source>
        <tissue evidence="3">Seedling</tissue>
    </source>
</reference>
<feature type="compositionally biased region" description="Low complexity" evidence="1">
    <location>
        <begin position="153"/>
        <end position="166"/>
    </location>
</feature>
<keyword evidence="2" id="KW-1185">Reference proteome</keyword>
<dbReference type="GeneID" id="107429326"/>
<gene>
    <name evidence="3" type="primary">LOC107429326</name>
</gene>
<name>A0ABM3I115_ZIZJJ</name>
<evidence type="ECO:0000313" key="3">
    <source>
        <dbReference type="RefSeq" id="XP_048318413.2"/>
    </source>
</evidence>